<dbReference type="AlphaFoldDB" id="A0A1R0WX03"/>
<dbReference type="RefSeq" id="WP_076179727.1">
    <property type="nucleotide sequence ID" value="NZ_MKQL01000066.1"/>
</dbReference>
<comment type="caution">
    <text evidence="1">The sequence shown here is derived from an EMBL/GenBank/DDBJ whole genome shotgun (WGS) entry which is preliminary data.</text>
</comment>
<organism evidence="1 2">
    <name type="scientific">Paenibacillus odorifer</name>
    <dbReference type="NCBI Taxonomy" id="189426"/>
    <lineage>
        <taxon>Bacteria</taxon>
        <taxon>Bacillati</taxon>
        <taxon>Bacillota</taxon>
        <taxon>Bacilli</taxon>
        <taxon>Bacillales</taxon>
        <taxon>Paenibacillaceae</taxon>
        <taxon>Paenibacillus</taxon>
    </lineage>
</organism>
<evidence type="ECO:0000313" key="1">
    <source>
        <dbReference type="EMBL" id="OMD23311.1"/>
    </source>
</evidence>
<dbReference type="Proteomes" id="UP000187465">
    <property type="component" value="Unassembled WGS sequence"/>
</dbReference>
<name>A0A1R0WX03_9BACL</name>
<evidence type="ECO:0000313" key="2">
    <source>
        <dbReference type="Proteomes" id="UP000187465"/>
    </source>
</evidence>
<proteinExistence type="predicted"/>
<gene>
    <name evidence="1" type="ORF">BJP51_30280</name>
</gene>
<dbReference type="EMBL" id="MKQP01000057">
    <property type="protein sequence ID" value="OMD23311.1"/>
    <property type="molecule type" value="Genomic_DNA"/>
</dbReference>
<accession>A0A1R0WX03</accession>
<reference evidence="1 2" key="1">
    <citation type="submission" date="2016-10" db="EMBL/GenBank/DDBJ databases">
        <title>Paenibacillus species isolates.</title>
        <authorList>
            <person name="Beno S.M."/>
        </authorList>
    </citation>
    <scope>NUCLEOTIDE SEQUENCE [LARGE SCALE GENOMIC DNA]</scope>
    <source>
        <strain evidence="1 2">FSL H7-0604</strain>
    </source>
</reference>
<sequence length="274" mass="30883">MRVKRNHQDYLNLNLQDEMTAESVEEIVNSIKCIPEPPLLDGFAEEAMSRWRRSKRALPAPVPPVPLFVREQMRILFSQGWWREVVLGVILFVVGYLVLSVTEIVSPMFILSIVGCIPLLVVVSHTARNTLCGMGELARSFRIPLHRYVQARFLMAGLISLMINFSVTAMVTPLGGKEFMLRMTLLWCIPILMNAAVASVLSTLIRNFRQLTTVLFSLPLFWMILFSGEFAVSWTTSVELFWLMGLGVLSAVVFILAMRFQSRVLSKGGFLIGA</sequence>
<protein>
    <submittedName>
        <fullName evidence="1">Uncharacterized protein</fullName>
    </submittedName>
</protein>